<dbReference type="CDD" id="cd13964">
    <property type="entry name" value="PT_UbiA_1"/>
    <property type="match status" value="1"/>
</dbReference>
<accession>A0A0B5F574</accession>
<evidence type="ECO:0000256" key="3">
    <source>
        <dbReference type="ARBA" id="ARBA00022989"/>
    </source>
</evidence>
<dbReference type="InterPro" id="IPR050475">
    <property type="entry name" value="Prenyltransferase_related"/>
</dbReference>
<evidence type="ECO:0000256" key="1">
    <source>
        <dbReference type="ARBA" id="ARBA00004141"/>
    </source>
</evidence>
<keyword evidence="4" id="KW-0472">Membrane</keyword>
<evidence type="ECO:0000256" key="4">
    <source>
        <dbReference type="ARBA" id="ARBA00023136"/>
    </source>
</evidence>
<proteinExistence type="predicted"/>
<evidence type="ECO:0000256" key="2">
    <source>
        <dbReference type="ARBA" id="ARBA00022692"/>
    </source>
</evidence>
<protein>
    <submittedName>
        <fullName evidence="5">UbiA prenyltransferase</fullName>
    </submittedName>
</protein>
<dbReference type="EMBL" id="CP010519">
    <property type="protein sequence ID" value="AJE85522.1"/>
    <property type="molecule type" value="Genomic_DNA"/>
</dbReference>
<keyword evidence="5" id="KW-0808">Transferase</keyword>
<keyword evidence="6" id="KW-1185">Reference proteome</keyword>
<dbReference type="InterPro" id="IPR044878">
    <property type="entry name" value="UbiA_sf"/>
</dbReference>
<dbReference type="PANTHER" id="PTHR42723:SF1">
    <property type="entry name" value="CHLOROPHYLL SYNTHASE, CHLOROPLASTIC"/>
    <property type="match status" value="1"/>
</dbReference>
<dbReference type="InterPro" id="IPR000537">
    <property type="entry name" value="UbiA_prenyltransferase"/>
</dbReference>
<gene>
    <name evidence="5" type="ORF">SLNWT_5146</name>
</gene>
<evidence type="ECO:0000313" key="6">
    <source>
        <dbReference type="Proteomes" id="UP000031523"/>
    </source>
</evidence>
<sequence>MSTPRDWAELLRVSALLSVPGDALAGAAASRRRPNSRTALALCSSLCLYEAGMALNDWADRAEDAEERPHRPLPSGRIAPGAALAAAAGLTAAGLGLAARAGRPAALCATALAGAVWAYDLRLKHTAAGPAAMAAARGLDLVLGALATAGPRSGEAAGSVLGRALPPAAVLGAHTWAVTAVSRAETQGGSAGRPLAALGTTAALGTLLAPAGARPLRLERARRLPETPRELAQAALAGAYAATAGRSYLHAALNPSPPLTQRAVGGGIRAMIPLQAALAARSGALATAASLGALVPLARSLARKVSPT</sequence>
<dbReference type="Proteomes" id="UP000031523">
    <property type="component" value="Chromosome"/>
</dbReference>
<dbReference type="GO" id="GO:0016765">
    <property type="term" value="F:transferase activity, transferring alkyl or aryl (other than methyl) groups"/>
    <property type="evidence" value="ECO:0007669"/>
    <property type="project" value="InterPro"/>
</dbReference>
<dbReference type="Gene3D" id="1.10.357.140">
    <property type="entry name" value="UbiA prenyltransferase"/>
    <property type="match status" value="1"/>
</dbReference>
<dbReference type="GO" id="GO:0016020">
    <property type="term" value="C:membrane"/>
    <property type="evidence" value="ECO:0007669"/>
    <property type="project" value="UniProtKB-SubCell"/>
</dbReference>
<dbReference type="Pfam" id="PF01040">
    <property type="entry name" value="UbiA"/>
    <property type="match status" value="1"/>
</dbReference>
<dbReference type="KEGG" id="sals:SLNWT_5146"/>
<organism evidence="5 6">
    <name type="scientific">Streptomyces albus (strain ATCC 21838 / DSM 41398 / FERM P-419 / JCM 4703 / NBRC 107858)</name>
    <dbReference type="NCBI Taxonomy" id="1081613"/>
    <lineage>
        <taxon>Bacteria</taxon>
        <taxon>Bacillati</taxon>
        <taxon>Actinomycetota</taxon>
        <taxon>Actinomycetes</taxon>
        <taxon>Kitasatosporales</taxon>
        <taxon>Streptomycetaceae</taxon>
        <taxon>Streptomyces</taxon>
    </lineage>
</organism>
<name>A0A0B5F574_STRA4</name>
<keyword evidence="2" id="KW-0812">Transmembrane</keyword>
<reference evidence="5 6" key="1">
    <citation type="submission" date="2015-01" db="EMBL/GenBank/DDBJ databases">
        <title>Enhanced salinomycin production by adjusting the supply of polyketide extender units in Streptomyce albus DSM 41398.</title>
        <authorList>
            <person name="Lu C."/>
        </authorList>
    </citation>
    <scope>NUCLEOTIDE SEQUENCE [LARGE SCALE GENOMIC DNA]</scope>
    <source>
        <strain evidence="6">ATCC 21838 / DSM 41398 / FERM P-419 / JCM 4703 / NBRC 107858</strain>
    </source>
</reference>
<evidence type="ECO:0000313" key="5">
    <source>
        <dbReference type="EMBL" id="AJE85522.1"/>
    </source>
</evidence>
<keyword evidence="3" id="KW-1133">Transmembrane helix</keyword>
<dbReference type="NCBIfam" id="NF045897">
    <property type="entry name" value="SCO3242_trans"/>
    <property type="match status" value="1"/>
</dbReference>
<dbReference type="AlphaFoldDB" id="A0A0B5F574"/>
<comment type="subcellular location">
    <subcellularLocation>
        <location evidence="1">Membrane</location>
        <topology evidence="1">Multi-pass membrane protein</topology>
    </subcellularLocation>
</comment>
<dbReference type="PANTHER" id="PTHR42723">
    <property type="entry name" value="CHLOROPHYLL SYNTHASE"/>
    <property type="match status" value="1"/>
</dbReference>